<evidence type="ECO:0000256" key="6">
    <source>
        <dbReference type="ARBA" id="ARBA00022729"/>
    </source>
</evidence>
<evidence type="ECO:0000256" key="7">
    <source>
        <dbReference type="ARBA" id="ARBA00022989"/>
    </source>
</evidence>
<feature type="signal peptide" evidence="16">
    <location>
        <begin position="1"/>
        <end position="15"/>
    </location>
</feature>
<keyword evidence="3" id="KW-0813">Transport</keyword>
<dbReference type="GO" id="GO:0005886">
    <property type="term" value="C:plasma membrane"/>
    <property type="evidence" value="ECO:0007669"/>
    <property type="project" value="TreeGrafter"/>
</dbReference>
<dbReference type="FunFam" id="1.20.1640.10:FF:000008">
    <property type="entry name" value="NPC intracellular cholesterol transporter 1"/>
    <property type="match status" value="1"/>
</dbReference>
<feature type="transmembrane region" description="Helical" evidence="15">
    <location>
        <begin position="626"/>
        <end position="650"/>
    </location>
</feature>
<feature type="transmembrane region" description="Helical" evidence="15">
    <location>
        <begin position="656"/>
        <end position="678"/>
    </location>
</feature>
<evidence type="ECO:0000313" key="18">
    <source>
        <dbReference type="EMBL" id="NOV51389.1"/>
    </source>
</evidence>
<keyword evidence="13" id="KW-0753">Steroid metabolism</keyword>
<dbReference type="EMBL" id="GIIL01007663">
    <property type="protein sequence ID" value="NOV51389.1"/>
    <property type="molecule type" value="Transcribed_RNA"/>
</dbReference>
<evidence type="ECO:0000256" key="1">
    <source>
        <dbReference type="ARBA" id="ARBA00004127"/>
    </source>
</evidence>
<reference evidence="18" key="1">
    <citation type="submission" date="2020-03" db="EMBL/GenBank/DDBJ databases">
        <title>Transcriptomic Profiling of the Digestive Tract of the Rat Flea, Xenopsylla cheopis, Following Blood Feeding and Infection with Yersinia pestis.</title>
        <authorList>
            <person name="Bland D.M."/>
            <person name="Martens C.A."/>
            <person name="Virtaneva K."/>
            <person name="Kanakabandi K."/>
            <person name="Long D."/>
            <person name="Rosenke R."/>
            <person name="Saturday G.A."/>
            <person name="Hoyt F.H."/>
            <person name="Bruno D.P."/>
            <person name="Ribeiro J.M.C."/>
            <person name="Hinnebusch J."/>
        </authorList>
    </citation>
    <scope>NUCLEOTIDE SEQUENCE</scope>
</reference>
<evidence type="ECO:0000256" key="8">
    <source>
        <dbReference type="ARBA" id="ARBA00023098"/>
    </source>
</evidence>
<feature type="transmembrane region" description="Helical" evidence="15">
    <location>
        <begin position="1121"/>
        <end position="1145"/>
    </location>
</feature>
<dbReference type="SUPFAM" id="SSF82866">
    <property type="entry name" value="Multidrug efflux transporter AcrB transmembrane domain"/>
    <property type="match status" value="2"/>
</dbReference>
<dbReference type="GO" id="GO:0042632">
    <property type="term" value="P:cholesterol homeostasis"/>
    <property type="evidence" value="ECO:0007669"/>
    <property type="project" value="TreeGrafter"/>
</dbReference>
<evidence type="ECO:0000256" key="10">
    <source>
        <dbReference type="ARBA" id="ARBA00023157"/>
    </source>
</evidence>
<keyword evidence="10" id="KW-1015">Disulfide bond</keyword>
<dbReference type="InterPro" id="IPR053958">
    <property type="entry name" value="HMGCR/SNAP/NPC1-like_SSD"/>
</dbReference>
<keyword evidence="8" id="KW-0443">Lipid metabolism</keyword>
<feature type="domain" description="SSD" evidence="17">
    <location>
        <begin position="592"/>
        <end position="757"/>
    </location>
</feature>
<dbReference type="GO" id="GO:0015485">
    <property type="term" value="F:cholesterol binding"/>
    <property type="evidence" value="ECO:0007669"/>
    <property type="project" value="TreeGrafter"/>
</dbReference>
<dbReference type="GO" id="GO:0005319">
    <property type="term" value="F:lipid transporter activity"/>
    <property type="evidence" value="ECO:0007669"/>
    <property type="project" value="InterPro"/>
</dbReference>
<keyword evidence="5 15" id="KW-0812">Transmembrane</keyword>
<feature type="transmembrane region" description="Helical" evidence="15">
    <location>
        <begin position="808"/>
        <end position="827"/>
    </location>
</feature>
<evidence type="ECO:0000256" key="16">
    <source>
        <dbReference type="SAM" id="SignalP"/>
    </source>
</evidence>
<dbReference type="Pfam" id="PF16414">
    <property type="entry name" value="NPC1_N"/>
    <property type="match status" value="1"/>
</dbReference>
<feature type="transmembrane region" description="Helical" evidence="15">
    <location>
        <begin position="1198"/>
        <end position="1221"/>
    </location>
</feature>
<dbReference type="NCBIfam" id="TIGR00917">
    <property type="entry name" value="2A060601"/>
    <property type="match status" value="1"/>
</dbReference>
<evidence type="ECO:0000256" key="12">
    <source>
        <dbReference type="ARBA" id="ARBA00023180"/>
    </source>
</evidence>
<evidence type="ECO:0000256" key="15">
    <source>
        <dbReference type="SAM" id="Phobius"/>
    </source>
</evidence>
<dbReference type="GO" id="GO:0030299">
    <property type="term" value="P:intestinal cholesterol absorption"/>
    <property type="evidence" value="ECO:0007669"/>
    <property type="project" value="TreeGrafter"/>
</dbReference>
<dbReference type="GO" id="GO:0012505">
    <property type="term" value="C:endomembrane system"/>
    <property type="evidence" value="ECO:0007669"/>
    <property type="project" value="UniProtKB-SubCell"/>
</dbReference>
<keyword evidence="9 15" id="KW-0472">Membrane</keyword>
<evidence type="ECO:0000256" key="3">
    <source>
        <dbReference type="ARBA" id="ARBA00022448"/>
    </source>
</evidence>
<evidence type="ECO:0000256" key="9">
    <source>
        <dbReference type="ARBA" id="ARBA00023136"/>
    </source>
</evidence>
<dbReference type="Gene3D" id="1.20.1640.10">
    <property type="entry name" value="Multidrug efflux transporter AcrB transmembrane domain"/>
    <property type="match status" value="2"/>
</dbReference>
<dbReference type="InterPro" id="IPR000731">
    <property type="entry name" value="SSD"/>
</dbReference>
<evidence type="ECO:0000256" key="13">
    <source>
        <dbReference type="ARBA" id="ARBA00023221"/>
    </source>
</evidence>
<name>A0A6M2DYG2_XENCH</name>
<dbReference type="InterPro" id="IPR004765">
    <property type="entry name" value="NPC1-like"/>
</dbReference>
<keyword evidence="4" id="KW-0153">Cholesterol metabolism</keyword>
<proteinExistence type="inferred from homology"/>
<accession>A0A6M2DYG2</accession>
<protein>
    <submittedName>
        <fullName evidence="18">Putative membrane protein patched/ptch</fullName>
    </submittedName>
</protein>
<dbReference type="PANTHER" id="PTHR45727">
    <property type="entry name" value="NPC INTRACELLULAR CHOLESTEROL TRANSPORTER 1"/>
    <property type="match status" value="1"/>
</dbReference>
<sequence>MKLLVLFLFVANSLAAENCLWYDECTNIAMKGKNCPPDPPHGPKLLEDEEAKKILKNYCPEFFNAEGEAYTCCSPKLIKTMGTNIALASGIFKRCKTCFNNLVQSICQFSCSPNQTKWMTGEKTINPADGKEYFKEVTIQISHDYVYGTYESCKGVVVPSSGLYAMDMACGVYGASRCSPERFFEYMGDDITNPYVPFHLEYQLSNDSSAMGPPIKPCHESYEGFYECSCVDCEATCAAGNIPPGEEEIWKIWNVSGIALILAMTLGLVGTVATIIISYFERNVDHVKADGCWLGCNAGQTLLEKIEQFFTVWGTGCAKHPVLVLFIVSWILALLAHGALYLDITVDPVEIWAAPESQSRLEKNYFDKHFGPFYRTEQIFIKAKGLKEVYHEKADDTLIFGPAFNKNFLLEIIKLQEAIMEIGMDSNQGLDKICFAPLATSNSEPNIDLCTIQSFYGYFQNDMAKFNKNKTDANGIVTNYLDVLYSCMFNAYNPDCFGPYGGPIEQGVVFGGVFEGNNKTEKPNYSKATGMVVTFLVKNHLNKKDQEPARLWEKRFIKFLKNYTQYVPEFMEIGFSSERSIEDELEAISKGEVLTMVISYLVMFVYIALALGKIRSFKSLMLDSKITVGVGGIVLVLASVICSLGVFSYLKVPSTLLTIEVIPFLVLAVGVDNIFILVQTHQRLDVIKSETSAERIGRALGEVGPSILLTSTSECCCFAIGSISDMPAVKTFAMYAAVALLIDFLLQITAFIALMALDDRRYQDRRLDVFCCFKTKVADDLESSKGMLYNLVEKCYAPFLMTKWIRPVVVIIFLLWLCSSIAVISSIEVGLDQEQSLAEDSHVVTYFKMMQELFAMGPPVYWVVGAGLNYTHTEAQNMMCGGEGCSKESIVTQLNTASKYPGITYLARSPSSWLDDFFDWKALSECCKYFPHNDSFCPHNNYEDGCESCIFEDPEARPTPEEFGKYVTYFLEDNPDGVCAKAGHAAYAEAVKYKEDENGLAFVEESYLMGYHTPLTTSKDYYTALKAARNLAENIRESNKKNGVNVECFPYSIFYVFYEQYLTIWYDTLISLLLSQAAVFVVTFLITGLDLHSASVVSFTVFLILANMGGMMYWWNITLNAVSLVNLVVAVGIGVEFCSHIVHAFKKSKGITKLQRAHESLAGMGSSVLAGITLTKFAGIAVLFFAKSQIFQVFYFRMYLGIVVIGALHGLVFLPVLLSYIGKNY</sequence>
<comment type="subcellular location">
    <subcellularLocation>
        <location evidence="1">Endomembrane system</location>
        <topology evidence="1">Multi-pass membrane protein</topology>
    </subcellularLocation>
</comment>
<evidence type="ECO:0000256" key="5">
    <source>
        <dbReference type="ARBA" id="ARBA00022692"/>
    </source>
</evidence>
<dbReference type="Pfam" id="PF12349">
    <property type="entry name" value="Sterol-sensing"/>
    <property type="match status" value="1"/>
</dbReference>
<dbReference type="PROSITE" id="PS50156">
    <property type="entry name" value="SSD"/>
    <property type="match status" value="1"/>
</dbReference>
<evidence type="ECO:0000256" key="4">
    <source>
        <dbReference type="ARBA" id="ARBA00022548"/>
    </source>
</evidence>
<dbReference type="PANTHER" id="PTHR45727:SF6">
    <property type="entry name" value="NPC INTRACELLULAR CHOLESTEROL TRANSPORTER 1 HOMOLOG 1B"/>
    <property type="match status" value="1"/>
</dbReference>
<keyword evidence="6 16" id="KW-0732">Signal</keyword>
<evidence type="ECO:0000259" key="17">
    <source>
        <dbReference type="PROSITE" id="PS50156"/>
    </source>
</evidence>
<comment type="similarity">
    <text evidence="2">Belongs to the patched family.</text>
</comment>
<organism evidence="18">
    <name type="scientific">Xenopsylla cheopis</name>
    <name type="common">Oriental rat flea</name>
    <name type="synonym">Pulex cheopis</name>
    <dbReference type="NCBI Taxonomy" id="163159"/>
    <lineage>
        <taxon>Eukaryota</taxon>
        <taxon>Metazoa</taxon>
        <taxon>Ecdysozoa</taxon>
        <taxon>Arthropoda</taxon>
        <taxon>Hexapoda</taxon>
        <taxon>Insecta</taxon>
        <taxon>Pterygota</taxon>
        <taxon>Neoptera</taxon>
        <taxon>Endopterygota</taxon>
        <taxon>Siphonaptera</taxon>
        <taxon>Pulicidae</taxon>
        <taxon>Xenopsyllinae</taxon>
        <taxon>Xenopsylla</taxon>
    </lineage>
</organism>
<dbReference type="InterPro" id="IPR032190">
    <property type="entry name" value="NPC1_N"/>
</dbReference>
<feature type="transmembrane region" description="Helical" evidence="15">
    <location>
        <begin position="1096"/>
        <end position="1115"/>
    </location>
</feature>
<keyword evidence="11" id="KW-1207">Sterol metabolism</keyword>
<evidence type="ECO:0000256" key="11">
    <source>
        <dbReference type="ARBA" id="ARBA00023166"/>
    </source>
</evidence>
<dbReference type="FunFam" id="1.20.1640.10:FF:000010">
    <property type="entry name" value="NPC intracellular cholesterol transporter 1"/>
    <property type="match status" value="1"/>
</dbReference>
<dbReference type="GO" id="GO:0030301">
    <property type="term" value="P:cholesterol transport"/>
    <property type="evidence" value="ECO:0007669"/>
    <property type="project" value="UniProtKB-ARBA"/>
</dbReference>
<dbReference type="Pfam" id="PF22314">
    <property type="entry name" value="NPC1_MLD"/>
    <property type="match status" value="1"/>
</dbReference>
<dbReference type="AlphaFoldDB" id="A0A6M2DYG2"/>
<keyword evidence="7 15" id="KW-1133">Transmembrane helix</keyword>
<dbReference type="InterPro" id="IPR053956">
    <property type="entry name" value="NPC1_MLD"/>
</dbReference>
<evidence type="ECO:0000256" key="14">
    <source>
        <dbReference type="ARBA" id="ARBA00034049"/>
    </source>
</evidence>
<feature type="transmembrane region" description="Helical" evidence="15">
    <location>
        <begin position="258"/>
        <end position="280"/>
    </location>
</feature>
<feature type="chain" id="PRO_5026970431" evidence="16">
    <location>
        <begin position="16"/>
        <end position="1225"/>
    </location>
</feature>
<feature type="transmembrane region" description="Helical" evidence="15">
    <location>
        <begin position="1166"/>
        <end position="1186"/>
    </location>
</feature>
<feature type="transmembrane region" description="Helical" evidence="15">
    <location>
        <begin position="593"/>
        <end position="614"/>
    </location>
</feature>
<feature type="transmembrane region" description="Helical" evidence="15">
    <location>
        <begin position="733"/>
        <end position="757"/>
    </location>
</feature>
<keyword evidence="12" id="KW-0325">Glycoprotein</keyword>
<comment type="catalytic activity">
    <reaction evidence="14">
        <text>cholesterol(in) = cholesterol(out)</text>
        <dbReference type="Rhea" id="RHEA:39747"/>
        <dbReference type="ChEBI" id="CHEBI:16113"/>
    </reaction>
</comment>
<feature type="transmembrane region" description="Helical" evidence="15">
    <location>
        <begin position="1064"/>
        <end position="1089"/>
    </location>
</feature>
<evidence type="ECO:0000256" key="2">
    <source>
        <dbReference type="ARBA" id="ARBA00005585"/>
    </source>
</evidence>
<dbReference type="GO" id="GO:0008203">
    <property type="term" value="P:cholesterol metabolic process"/>
    <property type="evidence" value="ECO:0007669"/>
    <property type="project" value="UniProtKB-KW"/>
</dbReference>